<dbReference type="AlphaFoldDB" id="A0A8J6JHQ2"/>
<protein>
    <submittedName>
        <fullName evidence="1">Uncharacterized protein</fullName>
    </submittedName>
</protein>
<name>A0A8J6JHQ2_9FIRM</name>
<evidence type="ECO:0000313" key="2">
    <source>
        <dbReference type="Proteomes" id="UP000607645"/>
    </source>
</evidence>
<accession>A0A8J6JHQ2</accession>
<gene>
    <name evidence="1" type="ORF">H8S62_04805</name>
</gene>
<comment type="caution">
    <text evidence="1">The sequence shown here is derived from an EMBL/GenBank/DDBJ whole genome shotgun (WGS) entry which is preliminary data.</text>
</comment>
<dbReference type="RefSeq" id="WP_186918657.1">
    <property type="nucleotide sequence ID" value="NZ_JACOPQ010000003.1"/>
</dbReference>
<reference evidence="1" key="1">
    <citation type="submission" date="2020-08" db="EMBL/GenBank/DDBJ databases">
        <title>Genome public.</title>
        <authorList>
            <person name="Liu C."/>
            <person name="Sun Q."/>
        </authorList>
    </citation>
    <scope>NUCLEOTIDE SEQUENCE</scope>
    <source>
        <strain evidence="1">NSJ-52</strain>
    </source>
</reference>
<dbReference type="EMBL" id="JACOPQ010000003">
    <property type="protein sequence ID" value="MBC5736328.1"/>
    <property type="molecule type" value="Genomic_DNA"/>
</dbReference>
<proteinExistence type="predicted"/>
<dbReference type="Proteomes" id="UP000607645">
    <property type="component" value="Unassembled WGS sequence"/>
</dbReference>
<organism evidence="1 2">
    <name type="scientific">Lawsonibacter faecis</name>
    <dbReference type="NCBI Taxonomy" id="2763052"/>
    <lineage>
        <taxon>Bacteria</taxon>
        <taxon>Bacillati</taxon>
        <taxon>Bacillota</taxon>
        <taxon>Clostridia</taxon>
        <taxon>Eubacteriales</taxon>
        <taxon>Oscillospiraceae</taxon>
        <taxon>Lawsonibacter</taxon>
    </lineage>
</organism>
<keyword evidence="2" id="KW-1185">Reference proteome</keyword>
<evidence type="ECO:0000313" key="1">
    <source>
        <dbReference type="EMBL" id="MBC5736328.1"/>
    </source>
</evidence>
<sequence length="53" mass="6214">METLNLRLKQRFLTAQLVPIFVQGATNDLLYCLLHRDSEPNKQILQLLMETRS</sequence>